<dbReference type="EMBL" id="LXQA010787122">
    <property type="protein sequence ID" value="MCI70985.1"/>
    <property type="molecule type" value="Genomic_DNA"/>
</dbReference>
<comment type="caution">
    <text evidence="1">The sequence shown here is derived from an EMBL/GenBank/DDBJ whole genome shotgun (WGS) entry which is preliminary data.</text>
</comment>
<evidence type="ECO:0000313" key="2">
    <source>
        <dbReference type="Proteomes" id="UP000265520"/>
    </source>
</evidence>
<feature type="non-terminal residue" evidence="1">
    <location>
        <position position="60"/>
    </location>
</feature>
<dbReference type="AlphaFoldDB" id="A0A392UGY8"/>
<protein>
    <submittedName>
        <fullName evidence="1">Uncharacterized protein</fullName>
    </submittedName>
</protein>
<accession>A0A392UGY8</accession>
<reference evidence="1 2" key="1">
    <citation type="journal article" date="2018" name="Front. Plant Sci.">
        <title>Red Clover (Trifolium pratense) and Zigzag Clover (T. medium) - A Picture of Genomic Similarities and Differences.</title>
        <authorList>
            <person name="Dluhosova J."/>
            <person name="Istvanek J."/>
            <person name="Nedelnik J."/>
            <person name="Repkova J."/>
        </authorList>
    </citation>
    <scope>NUCLEOTIDE SEQUENCE [LARGE SCALE GENOMIC DNA]</scope>
    <source>
        <strain evidence="2">cv. 10/8</strain>
        <tissue evidence="1">Leaf</tissue>
    </source>
</reference>
<evidence type="ECO:0000313" key="1">
    <source>
        <dbReference type="EMBL" id="MCI70985.1"/>
    </source>
</evidence>
<keyword evidence="2" id="KW-1185">Reference proteome</keyword>
<dbReference type="Proteomes" id="UP000265520">
    <property type="component" value="Unassembled WGS sequence"/>
</dbReference>
<sequence>MVYGKTCHLPAELAHKALWATRYLNFDEQAADQDRLDKLHELDELRLQAYDNATIYKEKT</sequence>
<name>A0A392UGY8_9FABA</name>
<organism evidence="1 2">
    <name type="scientific">Trifolium medium</name>
    <dbReference type="NCBI Taxonomy" id="97028"/>
    <lineage>
        <taxon>Eukaryota</taxon>
        <taxon>Viridiplantae</taxon>
        <taxon>Streptophyta</taxon>
        <taxon>Embryophyta</taxon>
        <taxon>Tracheophyta</taxon>
        <taxon>Spermatophyta</taxon>
        <taxon>Magnoliopsida</taxon>
        <taxon>eudicotyledons</taxon>
        <taxon>Gunneridae</taxon>
        <taxon>Pentapetalae</taxon>
        <taxon>rosids</taxon>
        <taxon>fabids</taxon>
        <taxon>Fabales</taxon>
        <taxon>Fabaceae</taxon>
        <taxon>Papilionoideae</taxon>
        <taxon>50 kb inversion clade</taxon>
        <taxon>NPAAA clade</taxon>
        <taxon>Hologalegina</taxon>
        <taxon>IRL clade</taxon>
        <taxon>Trifolieae</taxon>
        <taxon>Trifolium</taxon>
    </lineage>
</organism>
<proteinExistence type="predicted"/>